<dbReference type="Gene3D" id="3.80.10.10">
    <property type="entry name" value="Ribonuclease Inhibitor"/>
    <property type="match status" value="1"/>
</dbReference>
<dbReference type="SUPFAM" id="SSF52047">
    <property type="entry name" value="RNI-like"/>
    <property type="match status" value="1"/>
</dbReference>
<name>A0A226DJK8_FOLCA</name>
<organism evidence="1 2">
    <name type="scientific">Folsomia candida</name>
    <name type="common">Springtail</name>
    <dbReference type="NCBI Taxonomy" id="158441"/>
    <lineage>
        <taxon>Eukaryota</taxon>
        <taxon>Metazoa</taxon>
        <taxon>Ecdysozoa</taxon>
        <taxon>Arthropoda</taxon>
        <taxon>Hexapoda</taxon>
        <taxon>Collembola</taxon>
        <taxon>Entomobryomorpha</taxon>
        <taxon>Isotomoidea</taxon>
        <taxon>Isotomidae</taxon>
        <taxon>Proisotominae</taxon>
        <taxon>Folsomia</taxon>
    </lineage>
</organism>
<dbReference type="InterPro" id="IPR032675">
    <property type="entry name" value="LRR_dom_sf"/>
</dbReference>
<keyword evidence="2" id="KW-1185">Reference proteome</keyword>
<dbReference type="SUPFAM" id="SSF81383">
    <property type="entry name" value="F-box domain"/>
    <property type="match status" value="1"/>
</dbReference>
<gene>
    <name evidence="1" type="ORF">Fcan01_20336</name>
</gene>
<evidence type="ECO:0000313" key="2">
    <source>
        <dbReference type="Proteomes" id="UP000198287"/>
    </source>
</evidence>
<dbReference type="AlphaFoldDB" id="A0A226DJK8"/>
<sequence length="472" mass="54534">MEACMESRAINLPEIVSIIMSYLPTSDLKNCTLVNTAWEREARTHLMSRTKVTLTRKNFRPYFKNRLRLCHKNVDISLLDIQTPSGMTSFLKNLTPHLKRHSAKISRLHIDVLLIGYESPISSQILEIFKILKNLKSLDLRVTFWGSSHKRDFTHVSQLIEQNVGTLSSVTKLRFRIPAPFSPLGPPADQHLYNILATCLPPLIKLCPNVQVLKLVNTPVFEMSPFPPKLTMLSVRRTDGNSINLSTPQFPPLKNMSKLIRLEVNLNLHSEMACPTLLTLLAPQLEHFAIRWVTNSSPGPRSTVTFIFPIFPKLKVFEIRRSQAFFQEGKWLRPNLYFKFATEDKNTGVNVAYAKQFPVLEKIIIRKENDLRKGAKGYSDNFYFENSVPFLLETFLWSTKSPCQTLKYLDIPFPPRNRFRYNRMTRAGDCGEAEEVCHCWGLMEASIFYDLVVKVFPKVENKSWRRDELRKL</sequence>
<comment type="caution">
    <text evidence="1">The sequence shown here is derived from an EMBL/GenBank/DDBJ whole genome shotgun (WGS) entry which is preliminary data.</text>
</comment>
<evidence type="ECO:0008006" key="3">
    <source>
        <dbReference type="Google" id="ProtNLM"/>
    </source>
</evidence>
<evidence type="ECO:0000313" key="1">
    <source>
        <dbReference type="EMBL" id="OXA45034.1"/>
    </source>
</evidence>
<protein>
    <recommendedName>
        <fullName evidence="3">F-box domain-containing protein</fullName>
    </recommendedName>
</protein>
<proteinExistence type="predicted"/>
<dbReference type="Proteomes" id="UP000198287">
    <property type="component" value="Unassembled WGS sequence"/>
</dbReference>
<reference evidence="1 2" key="1">
    <citation type="submission" date="2015-12" db="EMBL/GenBank/DDBJ databases">
        <title>The genome of Folsomia candida.</title>
        <authorList>
            <person name="Faddeeva A."/>
            <person name="Derks M.F."/>
            <person name="Anvar Y."/>
            <person name="Smit S."/>
            <person name="Van Straalen N."/>
            <person name="Roelofs D."/>
        </authorList>
    </citation>
    <scope>NUCLEOTIDE SEQUENCE [LARGE SCALE GENOMIC DNA]</scope>
    <source>
        <strain evidence="1 2">VU population</strain>
        <tissue evidence="1">Whole body</tissue>
    </source>
</reference>
<accession>A0A226DJK8</accession>
<dbReference type="EMBL" id="LNIX01000018">
    <property type="protein sequence ID" value="OXA45034.1"/>
    <property type="molecule type" value="Genomic_DNA"/>
</dbReference>
<dbReference type="InterPro" id="IPR036047">
    <property type="entry name" value="F-box-like_dom_sf"/>
</dbReference>